<evidence type="ECO:0000256" key="4">
    <source>
        <dbReference type="ARBA" id="ARBA00022452"/>
    </source>
</evidence>
<dbReference type="Pfam" id="PF02321">
    <property type="entry name" value="OEP"/>
    <property type="match status" value="2"/>
</dbReference>
<sequence length="457" mass="50344">MKRIYLLTTMFFAAATAASAVSSDRRMALAAEDPMPIPDEITLEAALDYALEHSFTILQAKERIEEQYGLIMEVGAAVRPTLSLNGSISEQADGMTASYSASDNWSVALQVRQALYAGGGLRAAIRAQDALERAALYDLQASVETAIQEVKTAFYGILLARETIEVETQNIELLEEQLANTESRFEAGSVSNFDVLQAKVALANAKPALIRAKNDFRVSVADFKRVVGYVKRRGAPTVKMPKFVGELDVRMQEYGLLDSMQQAMKARPELARLALLVDSNQEGIEAAEAGYLPSVDLIGSYNFLRSYTTTDDRFDNPEDGWYVGLEANWNIWDGRATKGRVLQAKSRVRQSELVLDETRLSVEIEVRRAVSELESAAELVEAAGLVTGQAEEALRLANDRYSVGSSTFLDTLQARVSLTEARNNQLQANYSYLLALTNVQRAIGETKYNYVDASEAK</sequence>
<keyword evidence="8" id="KW-0175">Coiled coil</keyword>
<dbReference type="PANTHER" id="PTHR30026:SF20">
    <property type="entry name" value="OUTER MEMBRANE PROTEIN TOLC"/>
    <property type="match status" value="1"/>
</dbReference>
<evidence type="ECO:0000256" key="9">
    <source>
        <dbReference type="SAM" id="SignalP"/>
    </source>
</evidence>
<evidence type="ECO:0000256" key="5">
    <source>
        <dbReference type="ARBA" id="ARBA00022692"/>
    </source>
</evidence>
<feature type="chain" id="PRO_5047061473" evidence="9">
    <location>
        <begin position="21"/>
        <end position="457"/>
    </location>
</feature>
<gene>
    <name evidence="10" type="ORF">QEH52_16560</name>
</gene>
<evidence type="ECO:0000256" key="2">
    <source>
        <dbReference type="ARBA" id="ARBA00007613"/>
    </source>
</evidence>
<keyword evidence="4" id="KW-1134">Transmembrane beta strand</keyword>
<dbReference type="InterPro" id="IPR051906">
    <property type="entry name" value="TolC-like"/>
</dbReference>
<proteinExistence type="inferred from homology"/>
<dbReference type="SUPFAM" id="SSF56954">
    <property type="entry name" value="Outer membrane efflux proteins (OEP)"/>
    <property type="match status" value="1"/>
</dbReference>
<protein>
    <submittedName>
        <fullName evidence="10">TolC family protein</fullName>
    </submittedName>
</protein>
<reference evidence="10 11" key="1">
    <citation type="submission" date="2023-04" db="EMBL/GenBank/DDBJ databases">
        <title>A novel bacteria isolated from coastal sediment.</title>
        <authorList>
            <person name="Liu X.-J."/>
            <person name="Du Z.-J."/>
        </authorList>
    </citation>
    <scope>NUCLEOTIDE SEQUENCE [LARGE SCALE GENOMIC DNA]</scope>
    <source>
        <strain evidence="10 11">SDUM461003</strain>
    </source>
</reference>
<keyword evidence="11" id="KW-1185">Reference proteome</keyword>
<keyword evidence="7" id="KW-0998">Cell outer membrane</keyword>
<keyword evidence="9" id="KW-0732">Signal</keyword>
<evidence type="ECO:0000313" key="10">
    <source>
        <dbReference type="EMBL" id="MDQ8209140.1"/>
    </source>
</evidence>
<evidence type="ECO:0000256" key="1">
    <source>
        <dbReference type="ARBA" id="ARBA00004442"/>
    </source>
</evidence>
<keyword evidence="3" id="KW-0813">Transport</keyword>
<name>A0ABU1AYD2_9BACT</name>
<feature type="coiled-coil region" evidence="8">
    <location>
        <begin position="157"/>
        <end position="184"/>
    </location>
</feature>
<comment type="caution">
    <text evidence="10">The sequence shown here is derived from an EMBL/GenBank/DDBJ whole genome shotgun (WGS) entry which is preliminary data.</text>
</comment>
<comment type="similarity">
    <text evidence="2">Belongs to the outer membrane factor (OMF) (TC 1.B.17) family.</text>
</comment>
<keyword evidence="5" id="KW-0812">Transmembrane</keyword>
<dbReference type="Gene3D" id="1.20.1600.10">
    <property type="entry name" value="Outer membrane efflux proteins (OEP)"/>
    <property type="match status" value="1"/>
</dbReference>
<dbReference type="PANTHER" id="PTHR30026">
    <property type="entry name" value="OUTER MEMBRANE PROTEIN TOLC"/>
    <property type="match status" value="1"/>
</dbReference>
<accession>A0ABU1AYD2</accession>
<organism evidence="10 11">
    <name type="scientific">Thalassobacterium maritimum</name>
    <dbReference type="NCBI Taxonomy" id="3041265"/>
    <lineage>
        <taxon>Bacteria</taxon>
        <taxon>Pseudomonadati</taxon>
        <taxon>Verrucomicrobiota</taxon>
        <taxon>Opitutia</taxon>
        <taxon>Puniceicoccales</taxon>
        <taxon>Coraliomargaritaceae</taxon>
        <taxon>Thalassobacterium</taxon>
    </lineage>
</organism>
<dbReference type="RefSeq" id="WP_308951959.1">
    <property type="nucleotide sequence ID" value="NZ_JARXHW010000053.1"/>
</dbReference>
<evidence type="ECO:0000256" key="3">
    <source>
        <dbReference type="ARBA" id="ARBA00022448"/>
    </source>
</evidence>
<dbReference type="InterPro" id="IPR003423">
    <property type="entry name" value="OMP_efflux"/>
</dbReference>
<evidence type="ECO:0000313" key="11">
    <source>
        <dbReference type="Proteomes" id="UP001225316"/>
    </source>
</evidence>
<evidence type="ECO:0000256" key="8">
    <source>
        <dbReference type="SAM" id="Coils"/>
    </source>
</evidence>
<evidence type="ECO:0000256" key="6">
    <source>
        <dbReference type="ARBA" id="ARBA00023136"/>
    </source>
</evidence>
<dbReference type="Proteomes" id="UP001225316">
    <property type="component" value="Unassembled WGS sequence"/>
</dbReference>
<dbReference type="EMBL" id="JARXHW010000053">
    <property type="protein sequence ID" value="MDQ8209140.1"/>
    <property type="molecule type" value="Genomic_DNA"/>
</dbReference>
<evidence type="ECO:0000256" key="7">
    <source>
        <dbReference type="ARBA" id="ARBA00023237"/>
    </source>
</evidence>
<keyword evidence="6" id="KW-0472">Membrane</keyword>
<comment type="subcellular location">
    <subcellularLocation>
        <location evidence="1">Cell outer membrane</location>
    </subcellularLocation>
</comment>
<feature type="signal peptide" evidence="9">
    <location>
        <begin position="1"/>
        <end position="20"/>
    </location>
</feature>